<dbReference type="Gene3D" id="3.40.50.720">
    <property type="entry name" value="NAD(P)-binding Rossmann-like Domain"/>
    <property type="match status" value="1"/>
</dbReference>
<dbReference type="STRING" id="1210086.GCA_001613105_06177"/>
<dbReference type="Gene3D" id="6.20.50.110">
    <property type="entry name" value="Methyltransferase, zinc-binding domain"/>
    <property type="match status" value="1"/>
</dbReference>
<accession>A0A370IAL6</accession>
<dbReference type="InterPro" id="IPR013630">
    <property type="entry name" value="Methyltransf_Zn-bd_dom_put"/>
</dbReference>
<dbReference type="Proteomes" id="UP000254869">
    <property type="component" value="Unassembled WGS sequence"/>
</dbReference>
<keyword evidence="4" id="KW-1185">Reference proteome</keyword>
<proteinExistence type="predicted"/>
<feature type="domain" description="C-methyltransferase" evidence="2">
    <location>
        <begin position="217"/>
        <end position="366"/>
    </location>
</feature>
<dbReference type="AlphaFoldDB" id="A0A370IAL6"/>
<dbReference type="Pfam" id="PF08421">
    <property type="entry name" value="Methyltransf_13"/>
    <property type="match status" value="1"/>
</dbReference>
<evidence type="ECO:0000259" key="1">
    <source>
        <dbReference type="Pfam" id="PF08421"/>
    </source>
</evidence>
<dbReference type="RefSeq" id="WP_255285574.1">
    <property type="nucleotide sequence ID" value="NZ_QQBC01000002.1"/>
</dbReference>
<dbReference type="InterPro" id="IPR013691">
    <property type="entry name" value="MeTrfase_14"/>
</dbReference>
<dbReference type="Gene3D" id="3.40.50.150">
    <property type="entry name" value="Vaccinia Virus protein VP39"/>
    <property type="match status" value="1"/>
</dbReference>
<dbReference type="Pfam" id="PF08484">
    <property type="entry name" value="Methyltransf_14"/>
    <property type="match status" value="1"/>
</dbReference>
<evidence type="ECO:0000259" key="2">
    <source>
        <dbReference type="Pfam" id="PF08484"/>
    </source>
</evidence>
<comment type="caution">
    <text evidence="3">The sequence shown here is derived from an EMBL/GenBank/DDBJ whole genome shotgun (WGS) entry which is preliminary data.</text>
</comment>
<dbReference type="InterPro" id="IPR029063">
    <property type="entry name" value="SAM-dependent_MTases_sf"/>
</dbReference>
<evidence type="ECO:0000313" key="4">
    <source>
        <dbReference type="Proteomes" id="UP000254869"/>
    </source>
</evidence>
<protein>
    <submittedName>
        <fullName evidence="3">Putative zinc binding protein</fullName>
    </submittedName>
</protein>
<feature type="domain" description="Methyltransferase putative zinc binding" evidence="1">
    <location>
        <begin position="14"/>
        <end position="67"/>
    </location>
</feature>
<dbReference type="SUPFAM" id="SSF53335">
    <property type="entry name" value="S-adenosyl-L-methionine-dependent methyltransferases"/>
    <property type="match status" value="1"/>
</dbReference>
<gene>
    <name evidence="3" type="ORF">DFR76_102127</name>
</gene>
<dbReference type="InterPro" id="IPR038576">
    <property type="entry name" value="Methyltransf_Zn-bd_dom_put_sf"/>
</dbReference>
<name>A0A370IAL6_9NOCA</name>
<sequence>MNRSETSPPAVAGCRACGSTMLRTVLDLGEMPAADHFPHREESFDADPLHALAMALCERCGLAQLAEDDTVTDEPRGVEPRALREQAADAVRRIAATGMLRGRTVREFGSPHGGTWLPLLAAHGCLEIAHAPADIVVDSFGIMHAPDQRAAAAERAAAVRAGGVLLLQFHSLAAILAQRQWNALRHGHFAYYSLTALCELFAAAGLYPATAWEFDLYGGTVLVAFVHRAVTPDPRVREILESEAGLTDPATLAPLQDSADRQAAALRHWLGHEADRHHRIYAYGAASRAVALFARAGLRRSQLAGVADASLTKQGRRMPGTDIPIICPAELVAAQPDRILLTLPDLAREVEESLPSLRGRWVVEIPQPP</sequence>
<evidence type="ECO:0000313" key="3">
    <source>
        <dbReference type="EMBL" id="RDI67728.1"/>
    </source>
</evidence>
<dbReference type="EMBL" id="QQBC01000002">
    <property type="protein sequence ID" value="RDI67728.1"/>
    <property type="molecule type" value="Genomic_DNA"/>
</dbReference>
<organism evidence="3 4">
    <name type="scientific">Nocardia pseudobrasiliensis</name>
    <dbReference type="NCBI Taxonomy" id="45979"/>
    <lineage>
        <taxon>Bacteria</taxon>
        <taxon>Bacillati</taxon>
        <taxon>Actinomycetota</taxon>
        <taxon>Actinomycetes</taxon>
        <taxon>Mycobacteriales</taxon>
        <taxon>Nocardiaceae</taxon>
        <taxon>Nocardia</taxon>
    </lineage>
</organism>
<reference evidence="3 4" key="1">
    <citation type="submission" date="2018-07" db="EMBL/GenBank/DDBJ databases">
        <title>Genomic Encyclopedia of Type Strains, Phase IV (KMG-IV): sequencing the most valuable type-strain genomes for metagenomic binning, comparative biology and taxonomic classification.</title>
        <authorList>
            <person name="Goeker M."/>
        </authorList>
    </citation>
    <scope>NUCLEOTIDE SEQUENCE [LARGE SCALE GENOMIC DNA]</scope>
    <source>
        <strain evidence="3 4">DSM 44290</strain>
    </source>
</reference>